<comment type="function">
    <text evidence="1">Involved in peroxisomal proliferation.</text>
</comment>
<proteinExistence type="inferred from homology"/>
<evidence type="ECO:0000256" key="3">
    <source>
        <dbReference type="ARBA" id="ARBA00008194"/>
    </source>
</evidence>
<comment type="caution">
    <text evidence="8">The sequence shown here is derived from an EMBL/GenBank/DDBJ whole genome shotgun (WGS) entry which is preliminary data.</text>
</comment>
<dbReference type="EMBL" id="CM027680">
    <property type="protein sequence ID" value="KAG0549618.1"/>
    <property type="molecule type" value="Genomic_DNA"/>
</dbReference>
<organism evidence="8 9">
    <name type="scientific">Sorghum bicolor</name>
    <name type="common">Sorghum</name>
    <name type="synonym">Sorghum vulgare</name>
    <dbReference type="NCBI Taxonomy" id="4558"/>
    <lineage>
        <taxon>Eukaryota</taxon>
        <taxon>Viridiplantae</taxon>
        <taxon>Streptophyta</taxon>
        <taxon>Embryophyta</taxon>
        <taxon>Tracheophyta</taxon>
        <taxon>Spermatophyta</taxon>
        <taxon>Magnoliopsida</taxon>
        <taxon>Liliopsida</taxon>
        <taxon>Poales</taxon>
        <taxon>Poaceae</taxon>
        <taxon>PACMAD clade</taxon>
        <taxon>Panicoideae</taxon>
        <taxon>Andropogonodae</taxon>
        <taxon>Andropogoneae</taxon>
        <taxon>Sorghinae</taxon>
        <taxon>Sorghum</taxon>
    </lineage>
</organism>
<feature type="compositionally biased region" description="Gly residues" evidence="7">
    <location>
        <begin position="157"/>
        <end position="167"/>
    </location>
</feature>
<dbReference type="PANTHER" id="PTHR12652">
    <property type="entry name" value="PEROXISOMAL BIOGENESIS FACTOR 11"/>
    <property type="match status" value="1"/>
</dbReference>
<dbReference type="GO" id="GO:0016559">
    <property type="term" value="P:peroxisome fission"/>
    <property type="evidence" value="ECO:0007669"/>
    <property type="project" value="InterPro"/>
</dbReference>
<dbReference type="Pfam" id="PF05648">
    <property type="entry name" value="PEX11"/>
    <property type="match status" value="1"/>
</dbReference>
<dbReference type="PANTHER" id="PTHR12652:SF50">
    <property type="entry name" value="PEROXIN 11"/>
    <property type="match status" value="1"/>
</dbReference>
<evidence type="ECO:0000256" key="2">
    <source>
        <dbReference type="ARBA" id="ARBA00004585"/>
    </source>
</evidence>
<dbReference type="Proteomes" id="UP000807115">
    <property type="component" value="Chromosome 1"/>
</dbReference>
<keyword evidence="5" id="KW-0472">Membrane</keyword>
<feature type="region of interest" description="Disordered" evidence="7">
    <location>
        <begin position="141"/>
        <end position="167"/>
    </location>
</feature>
<dbReference type="GO" id="GO:0005778">
    <property type="term" value="C:peroxisomal membrane"/>
    <property type="evidence" value="ECO:0007669"/>
    <property type="project" value="UniProtKB-SubCell"/>
</dbReference>
<evidence type="ECO:0000313" key="8">
    <source>
        <dbReference type="EMBL" id="KAG0549618.1"/>
    </source>
</evidence>
<keyword evidence="4" id="KW-0962">Peroxisome biogenesis</keyword>
<comment type="subcellular location">
    <subcellularLocation>
        <location evidence="2">Peroxisome membrane</location>
        <topology evidence="2">Multi-pass membrane protein</topology>
    </subcellularLocation>
</comment>
<evidence type="ECO:0000256" key="7">
    <source>
        <dbReference type="SAM" id="MobiDB-lite"/>
    </source>
</evidence>
<evidence type="ECO:0000256" key="4">
    <source>
        <dbReference type="ARBA" id="ARBA00022593"/>
    </source>
</evidence>
<keyword evidence="6" id="KW-0576">Peroxisome</keyword>
<evidence type="ECO:0000313" key="9">
    <source>
        <dbReference type="Proteomes" id="UP000807115"/>
    </source>
</evidence>
<dbReference type="InterPro" id="IPR008733">
    <property type="entry name" value="PEX11"/>
</dbReference>
<name>A0A921S122_SORBI</name>
<protein>
    <submittedName>
        <fullName evidence="8">Uncharacterized protein</fullName>
    </submittedName>
</protein>
<accession>A0A921S122</accession>
<comment type="similarity">
    <text evidence="3">Belongs to the peroxin-11 family.</text>
</comment>
<evidence type="ECO:0000256" key="1">
    <source>
        <dbReference type="ARBA" id="ARBA00003032"/>
    </source>
</evidence>
<gene>
    <name evidence="8" type="ORF">BDA96_01G270300</name>
</gene>
<dbReference type="GO" id="GO:0042802">
    <property type="term" value="F:identical protein binding"/>
    <property type="evidence" value="ECO:0007669"/>
    <property type="project" value="UniProtKB-ARBA"/>
</dbReference>
<reference evidence="8" key="2">
    <citation type="submission" date="2020-10" db="EMBL/GenBank/DDBJ databases">
        <authorList>
            <person name="Cooper E.A."/>
            <person name="Brenton Z.W."/>
            <person name="Flinn B.S."/>
            <person name="Jenkins J."/>
            <person name="Shu S."/>
            <person name="Flowers D."/>
            <person name="Luo F."/>
            <person name="Wang Y."/>
            <person name="Xia P."/>
            <person name="Barry K."/>
            <person name="Daum C."/>
            <person name="Lipzen A."/>
            <person name="Yoshinaga Y."/>
            <person name="Schmutz J."/>
            <person name="Saski C."/>
            <person name="Vermerris W."/>
            <person name="Kresovich S."/>
        </authorList>
    </citation>
    <scope>NUCLEOTIDE SEQUENCE</scope>
</reference>
<evidence type="ECO:0000256" key="5">
    <source>
        <dbReference type="ARBA" id="ARBA00023136"/>
    </source>
</evidence>
<reference evidence="8" key="1">
    <citation type="journal article" date="2019" name="BMC Genomics">
        <title>A new reference genome for Sorghum bicolor reveals high levels of sequence similarity between sweet and grain genotypes: implications for the genetics of sugar metabolism.</title>
        <authorList>
            <person name="Cooper E.A."/>
            <person name="Brenton Z.W."/>
            <person name="Flinn B.S."/>
            <person name="Jenkins J."/>
            <person name="Shu S."/>
            <person name="Flowers D."/>
            <person name="Luo F."/>
            <person name="Wang Y."/>
            <person name="Xia P."/>
            <person name="Barry K."/>
            <person name="Daum C."/>
            <person name="Lipzen A."/>
            <person name="Yoshinaga Y."/>
            <person name="Schmutz J."/>
            <person name="Saski C."/>
            <person name="Vermerris W."/>
            <person name="Kresovich S."/>
        </authorList>
    </citation>
    <scope>NUCLEOTIDE SEQUENCE</scope>
</reference>
<dbReference type="AlphaFoldDB" id="A0A921S122"/>
<sequence length="167" mass="18276">MAWARKKTLLPLPLSLNFSTRRRMGAVVVASSDRGRHALSISASSCSPSTRSAPTHTLPRALTLLAYGGEGIYYFVKQFVWLAKAELLPAHLLPRLQRLSAWVELVGYVGSIAIKLEEVAKIESSIKKRLAEDCDKESETVKTMQGKLGGGKKKKNGGGWGIRGRSR</sequence>
<dbReference type="GO" id="GO:0044375">
    <property type="term" value="P:regulation of peroxisome size"/>
    <property type="evidence" value="ECO:0007669"/>
    <property type="project" value="UniProtKB-ARBA"/>
</dbReference>
<evidence type="ECO:0000256" key="6">
    <source>
        <dbReference type="ARBA" id="ARBA00023140"/>
    </source>
</evidence>